<dbReference type="Proteomes" id="UP000887580">
    <property type="component" value="Unplaced"/>
</dbReference>
<accession>A0AC35GUS0</accession>
<proteinExistence type="predicted"/>
<dbReference type="WBParaSite" id="PS1159_v2.g8970.t1">
    <property type="protein sequence ID" value="PS1159_v2.g8970.t1"/>
    <property type="gene ID" value="PS1159_v2.g8970"/>
</dbReference>
<protein>
    <submittedName>
        <fullName evidence="2">Uncharacterized protein</fullName>
    </submittedName>
</protein>
<evidence type="ECO:0000313" key="2">
    <source>
        <dbReference type="WBParaSite" id="PS1159_v2.g8970.t1"/>
    </source>
</evidence>
<sequence>IYNPSMEATSSATTNCLVCLEERASRHYGSVCCSGCKGFFRRTVRFQRKYECSFDKNCIIRKEFRNCCRACRYDKCLKMGLNPLMVHSDRVGSRAKNSSSEPEASTSVVVKIESNYDEEENEIESKAVVKKDMKNFHSKNNYFKDDAEDEYAHWHQLIIASSSRLSCINNMALGSAKIIPDFISSDFSSVVKYYVLVEREPRAFARRSKIDWSCRYFLKSSALNKVWCRIMGHYIDWTSHIPELAKMDSEDQLQLMLARSIPCVWMMVGQRSMSKNNHGISLSGGAYFPTDEEEQKQIDKEILPFLKKVCTWVKEEYMEPAKAMDLSETEYAILRVLCFFVPGQEDFCMSRLAELLCFLPIMEIAGRMEDDELSFMTLFNVANMQGTLTYEVHVRKSQ</sequence>
<name>A0AC35GUS0_9BILA</name>
<evidence type="ECO:0000313" key="1">
    <source>
        <dbReference type="Proteomes" id="UP000887580"/>
    </source>
</evidence>
<reference evidence="2" key="1">
    <citation type="submission" date="2022-11" db="UniProtKB">
        <authorList>
            <consortium name="WormBaseParasite"/>
        </authorList>
    </citation>
    <scope>IDENTIFICATION</scope>
</reference>
<organism evidence="1 2">
    <name type="scientific">Panagrolaimus sp. PS1159</name>
    <dbReference type="NCBI Taxonomy" id="55785"/>
    <lineage>
        <taxon>Eukaryota</taxon>
        <taxon>Metazoa</taxon>
        <taxon>Ecdysozoa</taxon>
        <taxon>Nematoda</taxon>
        <taxon>Chromadorea</taxon>
        <taxon>Rhabditida</taxon>
        <taxon>Tylenchina</taxon>
        <taxon>Panagrolaimomorpha</taxon>
        <taxon>Panagrolaimoidea</taxon>
        <taxon>Panagrolaimidae</taxon>
        <taxon>Panagrolaimus</taxon>
    </lineage>
</organism>